<dbReference type="EC" id="4.3.1.18" evidence="11"/>
<dbReference type="PANTHER" id="PTHR28004">
    <property type="entry name" value="ZGC:162816-RELATED"/>
    <property type="match status" value="1"/>
</dbReference>
<dbReference type="InterPro" id="IPR026956">
    <property type="entry name" value="D-ser_dehydrat-like_dom"/>
</dbReference>
<protein>
    <recommendedName>
        <fullName evidence="12">D-serine dehydratase</fullName>
        <ecNumber evidence="11">4.3.1.18</ecNumber>
    </recommendedName>
    <alternativeName>
        <fullName evidence="13">D-serine deaminase</fullName>
    </alternativeName>
</protein>
<comment type="function">
    <text evidence="10">Catalyzes the conversion of D-serine to pyruvate and ammonia. May play a role in D-serine detoxification.</text>
</comment>
<dbReference type="SMART" id="SM01119">
    <property type="entry name" value="D-ser_dehydrat"/>
    <property type="match status" value="1"/>
</dbReference>
<evidence type="ECO:0000256" key="9">
    <source>
        <dbReference type="ARBA" id="ARBA00051198"/>
    </source>
</evidence>
<proteinExistence type="inferred from homology"/>
<dbReference type="SUPFAM" id="SSF51419">
    <property type="entry name" value="PLP-binding barrel"/>
    <property type="match status" value="1"/>
</dbReference>
<dbReference type="GO" id="GO:0008721">
    <property type="term" value="F:D-serine ammonia-lyase activity"/>
    <property type="evidence" value="ECO:0007669"/>
    <property type="project" value="UniProtKB-EC"/>
</dbReference>
<comment type="catalytic activity">
    <reaction evidence="9">
        <text>D-serine = pyruvate + NH4(+)</text>
        <dbReference type="Rhea" id="RHEA:13977"/>
        <dbReference type="ChEBI" id="CHEBI:15361"/>
        <dbReference type="ChEBI" id="CHEBI:28938"/>
        <dbReference type="ChEBI" id="CHEBI:35247"/>
        <dbReference type="EC" id="4.3.1.18"/>
    </reaction>
    <physiologicalReaction direction="left-to-right" evidence="9">
        <dbReference type="Rhea" id="RHEA:13978"/>
    </physiologicalReaction>
</comment>
<evidence type="ECO:0000256" key="11">
    <source>
        <dbReference type="ARBA" id="ARBA00066349"/>
    </source>
</evidence>
<evidence type="ECO:0000313" key="15">
    <source>
        <dbReference type="EMBL" id="KAF5314150.1"/>
    </source>
</evidence>
<evidence type="ECO:0000256" key="6">
    <source>
        <dbReference type="ARBA" id="ARBA00022833"/>
    </source>
</evidence>
<dbReference type="Gene3D" id="2.40.37.20">
    <property type="entry name" value="D-serine dehydratase-like domain"/>
    <property type="match status" value="1"/>
</dbReference>
<keyword evidence="7" id="KW-0663">Pyridoxal phosphate</keyword>
<dbReference type="GO" id="GO:0036088">
    <property type="term" value="P:D-serine catabolic process"/>
    <property type="evidence" value="ECO:0007669"/>
    <property type="project" value="TreeGrafter"/>
</dbReference>
<organism evidence="15 16">
    <name type="scientific">Ephemerocybe angulata</name>
    <dbReference type="NCBI Taxonomy" id="980116"/>
    <lineage>
        <taxon>Eukaryota</taxon>
        <taxon>Fungi</taxon>
        <taxon>Dikarya</taxon>
        <taxon>Basidiomycota</taxon>
        <taxon>Agaricomycotina</taxon>
        <taxon>Agaricomycetes</taxon>
        <taxon>Agaricomycetidae</taxon>
        <taxon>Agaricales</taxon>
        <taxon>Agaricineae</taxon>
        <taxon>Psathyrellaceae</taxon>
        <taxon>Ephemerocybe</taxon>
    </lineage>
</organism>
<dbReference type="OrthoDB" id="20198at2759"/>
<sequence length="427" mass="46772">MVYKSDNSEHLQLQAKLKEEYVGKSVDDIPTPAFIIDRHVFEENCGAMIKKAEEWGAGFRAHLKTHKTAEGTRYQLDTKEGSTKAVVVSTIKEAWEVWNSGLVKEGLVNDILYGMPIAKNKIAPLTALWKEMEPYQGVVRLLLDHPQQVRFLEEAQTSGGPQKRWSAFVKINGGQNRAGVAPGSPELEELLSAVLESKSISLHGFYAHAGNSYASTSLSEAKSYLSSEVQMVNDAASFALQKYSKALEGGEHTRPFVLSVGSTPTAHASGSEARELLKQVLHGDLELHAGNYPLLDLQQQHTTLIDYSRVAQRVHATVVSYYPGRGKAGEDEALIDAGAIAFSKDTGPSGTFGEVIGKPWQLSRISQEHGLLTCTNPSDPRGKLEIGESVDIIGQHACLIAAAYPWYYIVESGGNEIVDIWVPWKGW</sequence>
<evidence type="ECO:0000256" key="10">
    <source>
        <dbReference type="ARBA" id="ARBA00055764"/>
    </source>
</evidence>
<accession>A0A8H5AZW2</accession>
<dbReference type="InterPro" id="IPR001608">
    <property type="entry name" value="Ala_racemase_N"/>
</dbReference>
<evidence type="ECO:0000256" key="7">
    <source>
        <dbReference type="ARBA" id="ARBA00022898"/>
    </source>
</evidence>
<evidence type="ECO:0000313" key="16">
    <source>
        <dbReference type="Proteomes" id="UP000541558"/>
    </source>
</evidence>
<dbReference type="Pfam" id="PF14031">
    <property type="entry name" value="D-ser_dehydrat"/>
    <property type="match status" value="1"/>
</dbReference>
<comment type="similarity">
    <text evidence="3">Belongs to the DSD1 family.</text>
</comment>
<dbReference type="GO" id="GO:0009636">
    <property type="term" value="P:response to toxic substance"/>
    <property type="evidence" value="ECO:0007669"/>
    <property type="project" value="UniProtKB-KW"/>
</dbReference>
<comment type="caution">
    <text evidence="15">The sequence shown here is derived from an EMBL/GenBank/DDBJ whole genome shotgun (WGS) entry which is preliminary data.</text>
</comment>
<evidence type="ECO:0000256" key="3">
    <source>
        <dbReference type="ARBA" id="ARBA00005323"/>
    </source>
</evidence>
<keyword evidence="6" id="KW-0862">Zinc</keyword>
<name>A0A8H5AZW2_9AGAR</name>
<evidence type="ECO:0000256" key="5">
    <source>
        <dbReference type="ARBA" id="ARBA00022723"/>
    </source>
</evidence>
<reference evidence="15 16" key="1">
    <citation type="journal article" date="2020" name="ISME J.">
        <title>Uncovering the hidden diversity of litter-decomposition mechanisms in mushroom-forming fungi.</title>
        <authorList>
            <person name="Floudas D."/>
            <person name="Bentzer J."/>
            <person name="Ahren D."/>
            <person name="Johansson T."/>
            <person name="Persson P."/>
            <person name="Tunlid A."/>
        </authorList>
    </citation>
    <scope>NUCLEOTIDE SEQUENCE [LARGE SCALE GENOMIC DNA]</scope>
    <source>
        <strain evidence="15 16">CBS 175.51</strain>
    </source>
</reference>
<evidence type="ECO:0000256" key="4">
    <source>
        <dbReference type="ARBA" id="ARBA00022575"/>
    </source>
</evidence>
<dbReference type="EMBL" id="JAACJK010000222">
    <property type="protein sequence ID" value="KAF5314150.1"/>
    <property type="molecule type" value="Genomic_DNA"/>
</dbReference>
<feature type="domain" description="D-serine dehydratase-like" evidence="14">
    <location>
        <begin position="311"/>
        <end position="411"/>
    </location>
</feature>
<keyword evidence="8" id="KW-0456">Lyase</keyword>
<dbReference type="InterPro" id="IPR042208">
    <property type="entry name" value="D-ser_dehydrat-like_sf"/>
</dbReference>
<dbReference type="AlphaFoldDB" id="A0A8H5AZW2"/>
<dbReference type="InterPro" id="IPR051466">
    <property type="entry name" value="D-amino_acid_metab_enzyme"/>
</dbReference>
<dbReference type="Proteomes" id="UP000541558">
    <property type="component" value="Unassembled WGS sequence"/>
</dbReference>
<evidence type="ECO:0000256" key="8">
    <source>
        <dbReference type="ARBA" id="ARBA00023239"/>
    </source>
</evidence>
<dbReference type="FunFam" id="3.20.20.10:FF:000016">
    <property type="entry name" value="D-serine dehydratase"/>
    <property type="match status" value="1"/>
</dbReference>
<evidence type="ECO:0000256" key="12">
    <source>
        <dbReference type="ARBA" id="ARBA00069616"/>
    </source>
</evidence>
<dbReference type="Pfam" id="PF01168">
    <property type="entry name" value="Ala_racemase_N"/>
    <property type="match status" value="1"/>
</dbReference>
<evidence type="ECO:0000256" key="2">
    <source>
        <dbReference type="ARBA" id="ARBA00001947"/>
    </source>
</evidence>
<dbReference type="GO" id="GO:0046872">
    <property type="term" value="F:metal ion binding"/>
    <property type="evidence" value="ECO:0007669"/>
    <property type="project" value="UniProtKB-KW"/>
</dbReference>
<evidence type="ECO:0000256" key="13">
    <source>
        <dbReference type="ARBA" id="ARBA00075219"/>
    </source>
</evidence>
<dbReference type="PANTHER" id="PTHR28004:SF2">
    <property type="entry name" value="D-SERINE DEHYDRATASE"/>
    <property type="match status" value="1"/>
</dbReference>
<keyword evidence="16" id="KW-1185">Reference proteome</keyword>
<dbReference type="InterPro" id="IPR029066">
    <property type="entry name" value="PLP-binding_barrel"/>
</dbReference>
<gene>
    <name evidence="15" type="ORF">D9611_006780</name>
</gene>
<keyword evidence="5" id="KW-0479">Metal-binding</keyword>
<comment type="cofactor">
    <cofactor evidence="1">
        <name>pyridoxal 5'-phosphate</name>
        <dbReference type="ChEBI" id="CHEBI:597326"/>
    </cofactor>
</comment>
<comment type="cofactor">
    <cofactor evidence="2">
        <name>Zn(2+)</name>
        <dbReference type="ChEBI" id="CHEBI:29105"/>
    </cofactor>
</comment>
<keyword evidence="4" id="KW-0216">Detoxification</keyword>
<evidence type="ECO:0000259" key="14">
    <source>
        <dbReference type="SMART" id="SM01119"/>
    </source>
</evidence>
<evidence type="ECO:0000256" key="1">
    <source>
        <dbReference type="ARBA" id="ARBA00001933"/>
    </source>
</evidence>
<dbReference type="Gene3D" id="3.20.20.10">
    <property type="entry name" value="Alanine racemase"/>
    <property type="match status" value="1"/>
</dbReference>